<dbReference type="InterPro" id="IPR050680">
    <property type="entry name" value="YpeA/RimI_acetyltransf"/>
</dbReference>
<dbReference type="Pfam" id="PF00583">
    <property type="entry name" value="Acetyltransf_1"/>
    <property type="match status" value="1"/>
</dbReference>
<keyword evidence="5" id="KW-1185">Reference proteome</keyword>
<evidence type="ECO:0000256" key="2">
    <source>
        <dbReference type="ARBA" id="ARBA00023315"/>
    </source>
</evidence>
<keyword evidence="1" id="KW-0808">Transferase</keyword>
<name>A0ABT5HRI3_9CAUL</name>
<dbReference type="InterPro" id="IPR016181">
    <property type="entry name" value="Acyl_CoA_acyltransferase"/>
</dbReference>
<dbReference type="RefSeq" id="WP_272747160.1">
    <property type="nucleotide sequence ID" value="NZ_JAQQKX010000003.1"/>
</dbReference>
<dbReference type="Gene3D" id="3.40.630.30">
    <property type="match status" value="1"/>
</dbReference>
<evidence type="ECO:0000313" key="5">
    <source>
        <dbReference type="Proteomes" id="UP001214854"/>
    </source>
</evidence>
<dbReference type="CDD" id="cd04301">
    <property type="entry name" value="NAT_SF"/>
    <property type="match status" value="1"/>
</dbReference>
<dbReference type="PANTHER" id="PTHR43420">
    <property type="entry name" value="ACETYLTRANSFERASE"/>
    <property type="match status" value="1"/>
</dbReference>
<protein>
    <submittedName>
        <fullName evidence="4">GNAT family N-acetyltransferase</fullName>
    </submittedName>
</protein>
<proteinExistence type="predicted"/>
<feature type="domain" description="N-acetyltransferase" evidence="3">
    <location>
        <begin position="7"/>
        <end position="159"/>
    </location>
</feature>
<evidence type="ECO:0000259" key="3">
    <source>
        <dbReference type="PROSITE" id="PS51186"/>
    </source>
</evidence>
<dbReference type="SUPFAM" id="SSF55729">
    <property type="entry name" value="Acyl-CoA N-acyltransferases (Nat)"/>
    <property type="match status" value="1"/>
</dbReference>
<keyword evidence="2" id="KW-0012">Acyltransferase</keyword>
<dbReference type="EMBL" id="JAQQKX010000003">
    <property type="protein sequence ID" value="MDC7682676.1"/>
    <property type="molecule type" value="Genomic_DNA"/>
</dbReference>
<accession>A0ABT5HRI3</accession>
<sequence>MLNIIRADYRNPAHAEAIVSLLKIYALDPMGGGSALSDDVAKVLIDKLAAFPTAFSLLALVDNHPAGLANCFDGFSTFAAKPLINIHDIVVAPEFRGQGVAKALFAEIEVIAREKDACKLTLEVLEGNRPAQALYASLGFGDYVLDPEQGKALFWQKKL</sequence>
<reference evidence="4 5" key="1">
    <citation type="submission" date="2023-01" db="EMBL/GenBank/DDBJ databases">
        <title>Novel species of the genus Asticcacaulis isolated from rivers.</title>
        <authorList>
            <person name="Lu H."/>
        </authorList>
    </citation>
    <scope>NUCLEOTIDE SEQUENCE [LARGE SCALE GENOMIC DNA]</scope>
    <source>
        <strain evidence="4 5">BYS171W</strain>
    </source>
</reference>
<dbReference type="Proteomes" id="UP001214854">
    <property type="component" value="Unassembled WGS sequence"/>
</dbReference>
<organism evidence="4 5">
    <name type="scientific">Asticcacaulis aquaticus</name>
    <dbReference type="NCBI Taxonomy" id="2984212"/>
    <lineage>
        <taxon>Bacteria</taxon>
        <taxon>Pseudomonadati</taxon>
        <taxon>Pseudomonadota</taxon>
        <taxon>Alphaproteobacteria</taxon>
        <taxon>Caulobacterales</taxon>
        <taxon>Caulobacteraceae</taxon>
        <taxon>Asticcacaulis</taxon>
    </lineage>
</organism>
<evidence type="ECO:0000313" key="4">
    <source>
        <dbReference type="EMBL" id="MDC7682676.1"/>
    </source>
</evidence>
<dbReference type="InterPro" id="IPR000182">
    <property type="entry name" value="GNAT_dom"/>
</dbReference>
<comment type="caution">
    <text evidence="4">The sequence shown here is derived from an EMBL/GenBank/DDBJ whole genome shotgun (WGS) entry which is preliminary data.</text>
</comment>
<dbReference type="PANTHER" id="PTHR43420:SF44">
    <property type="entry name" value="ACETYLTRANSFERASE YPEA"/>
    <property type="match status" value="1"/>
</dbReference>
<dbReference type="PROSITE" id="PS51186">
    <property type="entry name" value="GNAT"/>
    <property type="match status" value="1"/>
</dbReference>
<gene>
    <name evidence="4" type="ORF">PQU92_05275</name>
</gene>
<evidence type="ECO:0000256" key="1">
    <source>
        <dbReference type="ARBA" id="ARBA00022679"/>
    </source>
</evidence>